<dbReference type="EMBL" id="LR796884">
    <property type="protein sequence ID" value="CAB4172507.1"/>
    <property type="molecule type" value="Genomic_DNA"/>
</dbReference>
<protein>
    <recommendedName>
        <fullName evidence="3">Bacteriophage P22, Gp10, DNA-stabilising</fullName>
    </recommendedName>
</protein>
<name>A0A6J5PN73_9CAUD</name>
<evidence type="ECO:0000313" key="2">
    <source>
        <dbReference type="EMBL" id="CAB4214298.1"/>
    </source>
</evidence>
<reference evidence="1" key="1">
    <citation type="submission" date="2020-05" db="EMBL/GenBank/DDBJ databases">
        <authorList>
            <person name="Chiriac C."/>
            <person name="Salcher M."/>
            <person name="Ghai R."/>
            <person name="Kavagutti S V."/>
        </authorList>
    </citation>
    <scope>NUCLEOTIDE SEQUENCE</scope>
</reference>
<proteinExistence type="predicted"/>
<organism evidence="1">
    <name type="scientific">uncultured Caudovirales phage</name>
    <dbReference type="NCBI Taxonomy" id="2100421"/>
    <lineage>
        <taxon>Viruses</taxon>
        <taxon>Duplodnaviria</taxon>
        <taxon>Heunggongvirae</taxon>
        <taxon>Uroviricota</taxon>
        <taxon>Caudoviricetes</taxon>
        <taxon>Peduoviridae</taxon>
        <taxon>Maltschvirus</taxon>
        <taxon>Maltschvirus maltsch</taxon>
    </lineage>
</organism>
<sequence>MAASPEQKKNYQVVKAFKGLNTRPNRTALDNEEFAWLENVQPIGFGNLKVVGTFSTIQASGSDVAWANTVASLYSCNIKNVDYIVAFEADGRAEYLNLDTGTKSTLAAAGTFSASGVRMKQWKNDRAIISDPYKGYFTWDAIDLISVGSVGAVGITATGSGYTTPPTVTVSAPNQTNGVQATLVASISNAASTITNISITSGGTAYTSFPTVTIAPPSNPYGVQAQAVVTSITTGAVSSIQITNPGYGYTTAPSITFSSGAAAATAVVGSGLVSSLSITNAGSGYTSAPTITFTGGGGTGAAAVAGPLTFKTGTIGIIVNSSGTGYSSVPTVVISAAPSGGTNAAATAIVFGGQVTQIIVTNPGAGYTTVPSVSFSGGTPTTAATATALLTSDTLSDVASFQGRVWLSQGRTVFYSAAGQYNDFISVSAGLIQITDDTLHSNIAALVSANNFLYIFGDDSINVFSDVRVTTTGNTLFTNTNVSASTGSTYFDGIFPYFRSLLFINDYGIFALIGATVSKISDALDGIFPLIDFTKPVSGGQVLVNNILCAAFNVYYNDPVQGNRPIQLVFFDKKWFVTSQGTIKRVVPVSAGKKLYLYGTSGSNLLSLYTDITSSLDSTIKSALWPMQDTIRTKQALKFGIEATANTTVGFSVTVDSEMNTSPIYNNTNLIYWTNNSGTAISWVNNSSSVVTWWAGAPYHLYKSDAQQYGKYLGLTITSSSPSYTLNTMEMEYEQRVRF</sequence>
<accession>A0A6J5PN73</accession>
<evidence type="ECO:0008006" key="3">
    <source>
        <dbReference type="Google" id="ProtNLM"/>
    </source>
</evidence>
<dbReference type="EMBL" id="LR797408">
    <property type="protein sequence ID" value="CAB4214298.1"/>
    <property type="molecule type" value="Genomic_DNA"/>
</dbReference>
<evidence type="ECO:0000313" key="1">
    <source>
        <dbReference type="EMBL" id="CAB4172507.1"/>
    </source>
</evidence>
<gene>
    <name evidence="2" type="ORF">UFOVP1465_33</name>
    <name evidence="1" type="ORF">UFOVP937_12</name>
</gene>